<dbReference type="PANTHER" id="PTHR21677:SF1">
    <property type="entry name" value="PROTEIN CRAMPED-LIKE"/>
    <property type="match status" value="1"/>
</dbReference>
<evidence type="ECO:0000256" key="3">
    <source>
        <dbReference type="SAM" id="MobiDB-lite"/>
    </source>
</evidence>
<keyword evidence="1" id="KW-0238">DNA-binding</keyword>
<dbReference type="EMBL" id="JAAWVQ010154885">
    <property type="protein sequence ID" value="MBN3286039.1"/>
    <property type="molecule type" value="Genomic_DNA"/>
</dbReference>
<evidence type="ECO:0000313" key="4">
    <source>
        <dbReference type="EMBL" id="MBN3286039.1"/>
    </source>
</evidence>
<sequence>MEVAEACSLLPVKVAEAEAAPAALLLPMVVVETCSLLAAEVGAESSLLAAESTLHNGLSTSSSEVPSSLLSPPNVSSLLDISLPGPPEDVLLQGEPATHISDSIIELVINSAQYGGGSSLSPAKLNGNDSSKSMPSPSSSPQRSWIASPTHDPQWYPSDSSDSSLGCLLSSLISPDKGRKALLASSGHSSGTALLGPSLLDGSSRDSFVSRSLADVGEALVSEFERTGSASRNSSLFFQCLSLRTQNRLCLHTVAPVAVYDLNLNPSGLYGGKCAFSTPHLPRIDTFYRMPAGHRDHLFKKPKMDTIMATPAAGASYMSSILDRADKKIDTFLKKDSVTCSMHISIYQDSLSYMNDARQAIIREKGFSFSSMLQKIMSDTWVLGLIQYNYKIPFQFQSPSAGIIWTLLDWSTPAGGHSTRGDEIHAPSP</sequence>
<proteinExistence type="predicted"/>
<keyword evidence="2" id="KW-0539">Nucleus</keyword>
<feature type="non-terminal residue" evidence="4">
    <location>
        <position position="1"/>
    </location>
</feature>
<dbReference type="InterPro" id="IPR055315">
    <property type="entry name" value="Cramped-like"/>
</dbReference>
<dbReference type="PANTHER" id="PTHR21677">
    <property type="entry name" value="CRAMPED PROTEIN"/>
    <property type="match status" value="1"/>
</dbReference>
<accession>A0ABS2YIR0</accession>
<feature type="compositionally biased region" description="Low complexity" evidence="3">
    <location>
        <begin position="130"/>
        <end position="149"/>
    </location>
</feature>
<feature type="non-terminal residue" evidence="4">
    <location>
        <position position="429"/>
    </location>
</feature>
<evidence type="ECO:0000256" key="1">
    <source>
        <dbReference type="ARBA" id="ARBA00023125"/>
    </source>
</evidence>
<evidence type="ECO:0000256" key="2">
    <source>
        <dbReference type="ARBA" id="ARBA00023242"/>
    </source>
</evidence>
<comment type="caution">
    <text evidence="4">The sequence shown here is derived from an EMBL/GenBank/DDBJ whole genome shotgun (WGS) entry which is preliminary data.</text>
</comment>
<reference evidence="4" key="1">
    <citation type="journal article" date="2021" name="Cell">
        <title>Tracing the genetic footprints of vertebrate landing in non-teleost ray-finned fishes.</title>
        <authorList>
            <person name="Bi X."/>
            <person name="Wang K."/>
            <person name="Yang L."/>
            <person name="Pan H."/>
            <person name="Jiang H."/>
            <person name="Wei Q."/>
            <person name="Fang M."/>
            <person name="Yu H."/>
            <person name="Zhu C."/>
            <person name="Cai Y."/>
            <person name="He Y."/>
            <person name="Gan X."/>
            <person name="Zeng H."/>
            <person name="Yu D."/>
            <person name="Zhu Y."/>
            <person name="Jiang H."/>
            <person name="Qiu Q."/>
            <person name="Yang H."/>
            <person name="Zhang Y.E."/>
            <person name="Wang W."/>
            <person name="Zhu M."/>
            <person name="He S."/>
            <person name="Zhang G."/>
        </authorList>
    </citation>
    <scope>NUCLEOTIDE SEQUENCE</scope>
    <source>
        <strain evidence="4">Pddl_001</strain>
    </source>
</reference>
<keyword evidence="5" id="KW-1185">Reference proteome</keyword>
<dbReference type="Proteomes" id="UP001166093">
    <property type="component" value="Unassembled WGS sequence"/>
</dbReference>
<organism evidence="4 5">
    <name type="scientific">Polyodon spathula</name>
    <name type="common">North American paddlefish</name>
    <name type="synonym">Squalus spathula</name>
    <dbReference type="NCBI Taxonomy" id="7913"/>
    <lineage>
        <taxon>Eukaryota</taxon>
        <taxon>Metazoa</taxon>
        <taxon>Chordata</taxon>
        <taxon>Craniata</taxon>
        <taxon>Vertebrata</taxon>
        <taxon>Euteleostomi</taxon>
        <taxon>Actinopterygii</taxon>
        <taxon>Chondrostei</taxon>
        <taxon>Acipenseriformes</taxon>
        <taxon>Polyodontidae</taxon>
        <taxon>Polyodon</taxon>
    </lineage>
</organism>
<feature type="region of interest" description="Disordered" evidence="3">
    <location>
        <begin position="120"/>
        <end position="159"/>
    </location>
</feature>
<name>A0ABS2YIR0_POLSP</name>
<gene>
    <name evidence="4" type="primary">Cramp1_1</name>
    <name evidence="4" type="ORF">GTO93_0013560</name>
</gene>
<protein>
    <submittedName>
        <fullName evidence="4">CRML protein</fullName>
    </submittedName>
</protein>
<evidence type="ECO:0000313" key="5">
    <source>
        <dbReference type="Proteomes" id="UP001166093"/>
    </source>
</evidence>